<organism evidence="1 2">
    <name type="scientific">Candidatus Acidulodesulfobacterium ferriphilum</name>
    <dbReference type="NCBI Taxonomy" id="2597223"/>
    <lineage>
        <taxon>Bacteria</taxon>
        <taxon>Deltaproteobacteria</taxon>
        <taxon>Candidatus Acidulodesulfobacterales</taxon>
        <taxon>Candidatus Acidulodesulfobacterium</taxon>
    </lineage>
</organism>
<gene>
    <name evidence="1" type="ORF">EVJ47_08085</name>
</gene>
<dbReference type="InterPro" id="IPR052555">
    <property type="entry name" value="dCTP_Pyrophosphatase"/>
</dbReference>
<evidence type="ECO:0000313" key="2">
    <source>
        <dbReference type="Proteomes" id="UP000320813"/>
    </source>
</evidence>
<proteinExistence type="predicted"/>
<dbReference type="Proteomes" id="UP000320813">
    <property type="component" value="Unassembled WGS sequence"/>
</dbReference>
<dbReference type="PANTHER" id="PTHR46523:SF1">
    <property type="entry name" value="DCTP PYROPHOSPHATASE 1"/>
    <property type="match status" value="1"/>
</dbReference>
<reference evidence="1 2" key="1">
    <citation type="submission" date="2019-01" db="EMBL/GenBank/DDBJ databases">
        <title>Insights into ecological role of a new deltaproteobacterial order Candidatus Sinidesulfobacterales (Sva0485) by metagenomics and metatranscriptomics.</title>
        <authorList>
            <person name="Tan S."/>
            <person name="Liu J."/>
            <person name="Fang Y."/>
            <person name="Hedlund B.P."/>
            <person name="Lian Z.H."/>
            <person name="Huang L.Y."/>
            <person name="Li J.T."/>
            <person name="Huang L.N."/>
            <person name="Li W.J."/>
            <person name="Jiang H.C."/>
            <person name="Dong H.L."/>
            <person name="Shu W.S."/>
        </authorList>
    </citation>
    <scope>NUCLEOTIDE SEQUENCE [LARGE SCALE GENOMIC DNA]</scope>
    <source>
        <strain evidence="1">AP3</strain>
    </source>
</reference>
<dbReference type="CDD" id="cd11537">
    <property type="entry name" value="NTP-PPase_RS21-C6_like"/>
    <property type="match status" value="1"/>
</dbReference>
<name>A0A519BA60_9DELT</name>
<dbReference type="Gene3D" id="1.10.287.1080">
    <property type="entry name" value="MazG-like"/>
    <property type="match status" value="1"/>
</dbReference>
<dbReference type="AlphaFoldDB" id="A0A519BA60"/>
<evidence type="ECO:0000313" key="1">
    <source>
        <dbReference type="EMBL" id="RZD14181.1"/>
    </source>
</evidence>
<dbReference type="InterPro" id="IPR025984">
    <property type="entry name" value="DCTPP"/>
</dbReference>
<dbReference type="GO" id="GO:0047429">
    <property type="term" value="F:nucleoside triphosphate diphosphatase activity"/>
    <property type="evidence" value="ECO:0007669"/>
    <property type="project" value="InterPro"/>
</dbReference>
<comment type="caution">
    <text evidence="1">The sequence shown here is derived from an EMBL/GenBank/DDBJ whole genome shotgun (WGS) entry which is preliminary data.</text>
</comment>
<keyword evidence="1" id="KW-0378">Hydrolase</keyword>
<sequence length="126" mass="14936">MGSYLKNDSQSTVAELKDAVREFCEKRDWDRYHNAKDLAIGIITEASELLEFFRFKDDAEIRLLMNDNEKLKEISHELADIFYFILRFSQKYGIDITESFEAKMKVNEVKYPVDKAWGSNKKYNEF</sequence>
<dbReference type="PIRSF" id="PIRSF029826">
    <property type="entry name" value="UCP029826_pph"/>
    <property type="match status" value="1"/>
</dbReference>
<dbReference type="EMBL" id="SGBD01000004">
    <property type="protein sequence ID" value="RZD14181.1"/>
    <property type="molecule type" value="Genomic_DNA"/>
</dbReference>
<dbReference type="GO" id="GO:0009143">
    <property type="term" value="P:nucleoside triphosphate catabolic process"/>
    <property type="evidence" value="ECO:0007669"/>
    <property type="project" value="InterPro"/>
</dbReference>
<accession>A0A519BA60</accession>
<protein>
    <submittedName>
        <fullName evidence="1">Nucleotide pyrophosphohydrolase</fullName>
    </submittedName>
</protein>
<dbReference type="PANTHER" id="PTHR46523">
    <property type="entry name" value="DCTP PYROPHOSPHATASE 1"/>
    <property type="match status" value="1"/>
</dbReference>
<dbReference type="SUPFAM" id="SSF101386">
    <property type="entry name" value="all-alpha NTP pyrophosphatases"/>
    <property type="match status" value="1"/>
</dbReference>
<dbReference type="Pfam" id="PF12643">
    <property type="entry name" value="MazG-like"/>
    <property type="match status" value="1"/>
</dbReference>